<evidence type="ECO:0008006" key="3">
    <source>
        <dbReference type="Google" id="ProtNLM"/>
    </source>
</evidence>
<dbReference type="OrthoDB" id="9796766at2"/>
<dbReference type="RefSeq" id="WP_055579218.1">
    <property type="nucleotide sequence ID" value="NZ_LKTM01000276.1"/>
</dbReference>
<dbReference type="EMBL" id="LKTM01000276">
    <property type="protein sequence ID" value="KQH77901.1"/>
    <property type="molecule type" value="Genomic_DNA"/>
</dbReference>
<dbReference type="AlphaFoldDB" id="A0A0Q2QDU2"/>
<organism evidence="1 2">
    <name type="scientific">Mycobacterium gordonae</name>
    <dbReference type="NCBI Taxonomy" id="1778"/>
    <lineage>
        <taxon>Bacteria</taxon>
        <taxon>Bacillati</taxon>
        <taxon>Actinomycetota</taxon>
        <taxon>Actinomycetes</taxon>
        <taxon>Mycobacteriales</taxon>
        <taxon>Mycobacteriaceae</taxon>
        <taxon>Mycobacterium</taxon>
    </lineage>
</organism>
<reference evidence="1 2" key="1">
    <citation type="submission" date="2015-10" db="EMBL/GenBank/DDBJ databases">
        <title>Mycobacterium gordonae draft genome assembly.</title>
        <authorList>
            <person name="Ustinova V."/>
            <person name="Smirnova T."/>
            <person name="Blagodatskikh K."/>
            <person name="Varlamov D."/>
            <person name="Larionova E."/>
            <person name="Chernousova L."/>
        </authorList>
    </citation>
    <scope>NUCLEOTIDE SEQUENCE [LARGE SCALE GENOMIC DNA]</scope>
    <source>
        <strain evidence="1 2">CTRI 14-8773</strain>
    </source>
</reference>
<dbReference type="Proteomes" id="UP000051677">
    <property type="component" value="Unassembled WGS sequence"/>
</dbReference>
<comment type="caution">
    <text evidence="1">The sequence shown here is derived from an EMBL/GenBank/DDBJ whole genome shotgun (WGS) entry which is preliminary data.</text>
</comment>
<dbReference type="Gene3D" id="2.60.120.620">
    <property type="entry name" value="q2cbj1_9rhob like domain"/>
    <property type="match status" value="1"/>
</dbReference>
<name>A0A0Q2QDU2_MYCGO</name>
<gene>
    <name evidence="1" type="ORF">AO501_31470</name>
</gene>
<dbReference type="GO" id="GO:0016706">
    <property type="term" value="F:2-oxoglutarate-dependent dioxygenase activity"/>
    <property type="evidence" value="ECO:0007669"/>
    <property type="project" value="UniProtKB-ARBA"/>
</dbReference>
<evidence type="ECO:0000313" key="1">
    <source>
        <dbReference type="EMBL" id="KQH77901.1"/>
    </source>
</evidence>
<dbReference type="STRING" id="1778.A9W97_14775"/>
<sequence length="308" mass="34137">MIGSLSAVQAERREFWGELCPGMSIEGGGYARPAAVGEIDPLLANLKREGYVQIPDALSEGAIAPIRYAVSTLFQRGIPLAFAFVYDEPWLAFQGLSRFLTSVLGEGYQALPDFWVWHVNPNENALGWGPHRDRVIPTLDADNSPHTLTVWLPFTDATPLNGCMYMLPAHLDDRFRQRRWDGENNTVVYNPQDIRALPATAGSVLAWNQAVLHWGGRGSRLGSAPRISAAFEFQRADRPPFNNPLLDPARMPTFQERLGLIGKQVLQYRHMYPLSDEVSGIATSLFQRFMPGVPIPTPFPVPTGVAAN</sequence>
<accession>A0A0Q2QDU2</accession>
<dbReference type="Pfam" id="PF05721">
    <property type="entry name" value="PhyH"/>
    <property type="match status" value="1"/>
</dbReference>
<proteinExistence type="predicted"/>
<protein>
    <recommendedName>
        <fullName evidence="3">Phytanoyl-CoA dioxygenase</fullName>
    </recommendedName>
</protein>
<dbReference type="SUPFAM" id="SSF51197">
    <property type="entry name" value="Clavaminate synthase-like"/>
    <property type="match status" value="1"/>
</dbReference>
<evidence type="ECO:0000313" key="2">
    <source>
        <dbReference type="Proteomes" id="UP000051677"/>
    </source>
</evidence>
<dbReference type="InterPro" id="IPR008775">
    <property type="entry name" value="Phytyl_CoA_dOase-like"/>
</dbReference>